<dbReference type="Proteomes" id="UP001220964">
    <property type="component" value="Unassembled WGS sequence"/>
</dbReference>
<organism evidence="2 3">
    <name type="scientific">Psychromarinibacter sediminicola</name>
    <dbReference type="NCBI Taxonomy" id="3033385"/>
    <lineage>
        <taxon>Bacteria</taxon>
        <taxon>Pseudomonadati</taxon>
        <taxon>Pseudomonadota</taxon>
        <taxon>Alphaproteobacteria</taxon>
        <taxon>Rhodobacterales</taxon>
        <taxon>Paracoccaceae</taxon>
        <taxon>Psychromarinibacter</taxon>
    </lineage>
</organism>
<evidence type="ECO:0000256" key="1">
    <source>
        <dbReference type="SAM" id="SignalP"/>
    </source>
</evidence>
<feature type="chain" id="PRO_5042260220" description="SnoaL-like domain-containing protein" evidence="1">
    <location>
        <begin position="21"/>
        <end position="188"/>
    </location>
</feature>
<evidence type="ECO:0000313" key="2">
    <source>
        <dbReference type="EMBL" id="MDF0601550.1"/>
    </source>
</evidence>
<gene>
    <name evidence="2" type="ORF">P1J78_12465</name>
</gene>
<dbReference type="EMBL" id="JARGYC010000029">
    <property type="protein sequence ID" value="MDF0601550.1"/>
    <property type="molecule type" value="Genomic_DNA"/>
</dbReference>
<protein>
    <recommendedName>
        <fullName evidence="4">SnoaL-like domain-containing protein</fullName>
    </recommendedName>
</protein>
<keyword evidence="3" id="KW-1185">Reference proteome</keyword>
<evidence type="ECO:0008006" key="4">
    <source>
        <dbReference type="Google" id="ProtNLM"/>
    </source>
</evidence>
<sequence length="188" mass="20572">MLRSLATMAFAVSLSISVTAQPAAAAVSVRTELPPSIDQCFKRSLAGIFDAARTTDRALFEYFLANINVDQFGRYNFKRAWLDWGDNAEIKRLALYEYFSLMAKKRREHGGGTAGVEARLADHPAVRGDNVHHIIARVGFNDGSSASIVVFSAGCKAFGFMYGGTDLRGLVDVNLIEKMYRDGARAPS</sequence>
<comment type="caution">
    <text evidence="2">The sequence shown here is derived from an EMBL/GenBank/DDBJ whole genome shotgun (WGS) entry which is preliminary data.</text>
</comment>
<feature type="signal peptide" evidence="1">
    <location>
        <begin position="1"/>
        <end position="20"/>
    </location>
</feature>
<dbReference type="AlphaFoldDB" id="A0AAE3T8L5"/>
<dbReference type="RefSeq" id="WP_275567689.1">
    <property type="nucleotide sequence ID" value="NZ_JARGYC010000029.1"/>
</dbReference>
<evidence type="ECO:0000313" key="3">
    <source>
        <dbReference type="Proteomes" id="UP001220964"/>
    </source>
</evidence>
<reference evidence="2" key="1">
    <citation type="submission" date="2023-03" db="EMBL/GenBank/DDBJ databases">
        <title>Multiphase analysis and comparison of six strains from genera Psychromarinibacter, Lutimaribacter, and Maritimibacter, including a novel species: Psychromarinibacter sediminicola sp. nov.</title>
        <authorList>
            <person name="Wang Y.-H."/>
            <person name="Ye M.-Q."/>
            <person name="Du Z.-J."/>
        </authorList>
    </citation>
    <scope>NUCLEOTIDE SEQUENCE</scope>
    <source>
        <strain evidence="2">C21-152</strain>
    </source>
</reference>
<accession>A0AAE3T8L5</accession>
<name>A0AAE3T8L5_9RHOB</name>
<keyword evidence="1" id="KW-0732">Signal</keyword>
<proteinExistence type="predicted"/>